<keyword evidence="15" id="KW-1185">Reference proteome</keyword>
<dbReference type="Pfam" id="PF00106">
    <property type="entry name" value="adh_short"/>
    <property type="match status" value="1"/>
</dbReference>
<comment type="function">
    <text evidence="10">Catalyzes the reduction of 3'-oxosphinganine (3-ketodihydrosphingosine/KDS) to sphinganine (dihydrosphingosine/DHS), the second step of de novo sphingolipid biosynthesis.</text>
</comment>
<dbReference type="CDD" id="cd08939">
    <property type="entry name" value="KDSR-like_SDR_c"/>
    <property type="match status" value="1"/>
</dbReference>
<name>A0A6A6T998_9PLEO</name>
<comment type="pathway">
    <text evidence="2">Lipid metabolism; sphingolipid metabolism.</text>
</comment>
<keyword evidence="12" id="KW-1133">Transmembrane helix</keyword>
<dbReference type="GO" id="GO:0006666">
    <property type="term" value="P:3-keto-sphinganine metabolic process"/>
    <property type="evidence" value="ECO:0007669"/>
    <property type="project" value="InterPro"/>
</dbReference>
<dbReference type="InterPro" id="IPR002347">
    <property type="entry name" value="SDR_fam"/>
</dbReference>
<dbReference type="SUPFAM" id="SSF51735">
    <property type="entry name" value="NAD(P)-binding Rossmann-fold domains"/>
    <property type="match status" value="1"/>
</dbReference>
<keyword evidence="4" id="KW-0256">Endoplasmic reticulum</keyword>
<evidence type="ECO:0000256" key="5">
    <source>
        <dbReference type="ARBA" id="ARBA00022857"/>
    </source>
</evidence>
<accession>A0A6A6T998</accession>
<keyword evidence="12" id="KW-0812">Transmembrane</keyword>
<evidence type="ECO:0000256" key="4">
    <source>
        <dbReference type="ARBA" id="ARBA00022824"/>
    </source>
</evidence>
<dbReference type="EC" id="1.1.1.102" evidence="9"/>
<feature type="transmembrane region" description="Helical" evidence="12">
    <location>
        <begin position="6"/>
        <end position="29"/>
    </location>
</feature>
<keyword evidence="8" id="KW-0443">Lipid metabolism</keyword>
<dbReference type="AlphaFoldDB" id="A0A6A6T998"/>
<proteinExistence type="predicted"/>
<dbReference type="InterPro" id="IPR036291">
    <property type="entry name" value="NAD(P)-bd_dom_sf"/>
</dbReference>
<dbReference type="EMBL" id="MU004335">
    <property type="protein sequence ID" value="KAF2656509.1"/>
    <property type="molecule type" value="Genomic_DNA"/>
</dbReference>
<dbReference type="Gene3D" id="3.40.50.720">
    <property type="entry name" value="NAD(P)-binding Rossmann-like Domain"/>
    <property type="match status" value="1"/>
</dbReference>
<dbReference type="SMART" id="SM00822">
    <property type="entry name" value="PKS_KR"/>
    <property type="match status" value="1"/>
</dbReference>
<dbReference type="GO" id="GO:0047560">
    <property type="term" value="F:3-dehydrosphinganine reductase activity"/>
    <property type="evidence" value="ECO:0007669"/>
    <property type="project" value="UniProtKB-EC"/>
</dbReference>
<evidence type="ECO:0000313" key="14">
    <source>
        <dbReference type="EMBL" id="KAF2656509.1"/>
    </source>
</evidence>
<evidence type="ECO:0000256" key="11">
    <source>
        <dbReference type="ARBA" id="ARBA00048930"/>
    </source>
</evidence>
<gene>
    <name evidence="14" type="ORF">K491DRAFT_777890</name>
</gene>
<dbReference type="InterPro" id="IPR057326">
    <property type="entry name" value="KR_dom"/>
</dbReference>
<evidence type="ECO:0000256" key="7">
    <source>
        <dbReference type="ARBA" id="ARBA00023002"/>
    </source>
</evidence>
<feature type="domain" description="Ketoreductase" evidence="13">
    <location>
        <begin position="38"/>
        <end position="249"/>
    </location>
</feature>
<dbReference type="InterPro" id="IPR045022">
    <property type="entry name" value="KDSR-like"/>
</dbReference>
<keyword evidence="5" id="KW-0521">NADP</keyword>
<evidence type="ECO:0000256" key="10">
    <source>
        <dbReference type="ARBA" id="ARBA00044737"/>
    </source>
</evidence>
<dbReference type="PANTHER" id="PTHR43550:SF3">
    <property type="entry name" value="3-KETODIHYDROSPHINGOSINE REDUCTASE"/>
    <property type="match status" value="1"/>
</dbReference>
<evidence type="ECO:0000256" key="3">
    <source>
        <dbReference type="ARBA" id="ARBA00004991"/>
    </source>
</evidence>
<evidence type="ECO:0000256" key="1">
    <source>
        <dbReference type="ARBA" id="ARBA00004240"/>
    </source>
</evidence>
<evidence type="ECO:0000259" key="13">
    <source>
        <dbReference type="SMART" id="SM00822"/>
    </source>
</evidence>
<dbReference type="Proteomes" id="UP000799324">
    <property type="component" value="Unassembled WGS sequence"/>
</dbReference>
<evidence type="ECO:0000256" key="9">
    <source>
        <dbReference type="ARBA" id="ARBA00026112"/>
    </source>
</evidence>
<protein>
    <recommendedName>
        <fullName evidence="9">3-dehydrosphinganine reductase</fullName>
        <ecNumber evidence="9">1.1.1.102</ecNumber>
    </recommendedName>
</protein>
<evidence type="ECO:0000256" key="8">
    <source>
        <dbReference type="ARBA" id="ARBA00023098"/>
    </source>
</evidence>
<keyword evidence="12" id="KW-0472">Membrane</keyword>
<sequence length="369" mass="39914">MPDLLSIGVTLLLLLVVYLSLDIMGLFNWGNKFQVEGRTVLLTGASYGMGREIAAQLSSRGASVILVARNVSKLESALAYAQSLAKSPSTQRFHLISADVTSEAENKRLLAEATTWNGGRVPEIVWTNAGSSVPDLLLNTSVETMRSQMELNYWAAAYLARETLTAWLYPTTPYSPQSVEKGGQSEAPRHLIFTSSVIAFVNIAGYAAYGPAKSAMRALADGLRNEILLYNGARRSSTSTGQAPAPFDVNIHSVFPGTIKSPGFEQENKTKHAVTHLLEAGDPAQSEAECATACIQGLEAGNYSTGTNWLSKLMRVSSLGGTPRNNWVLDICGQWVASIVWIFVLPDLEGKVWGWGKKEGMPARKTELS</sequence>
<reference evidence="14" key="1">
    <citation type="journal article" date="2020" name="Stud. Mycol.">
        <title>101 Dothideomycetes genomes: a test case for predicting lifestyles and emergence of pathogens.</title>
        <authorList>
            <person name="Haridas S."/>
            <person name="Albert R."/>
            <person name="Binder M."/>
            <person name="Bloem J."/>
            <person name="Labutti K."/>
            <person name="Salamov A."/>
            <person name="Andreopoulos B."/>
            <person name="Baker S."/>
            <person name="Barry K."/>
            <person name="Bills G."/>
            <person name="Bluhm B."/>
            <person name="Cannon C."/>
            <person name="Castanera R."/>
            <person name="Culley D."/>
            <person name="Daum C."/>
            <person name="Ezra D."/>
            <person name="Gonzalez J."/>
            <person name="Henrissat B."/>
            <person name="Kuo A."/>
            <person name="Liang C."/>
            <person name="Lipzen A."/>
            <person name="Lutzoni F."/>
            <person name="Magnuson J."/>
            <person name="Mondo S."/>
            <person name="Nolan M."/>
            <person name="Ohm R."/>
            <person name="Pangilinan J."/>
            <person name="Park H.-J."/>
            <person name="Ramirez L."/>
            <person name="Alfaro M."/>
            <person name="Sun H."/>
            <person name="Tritt A."/>
            <person name="Yoshinaga Y."/>
            <person name="Zwiers L.-H."/>
            <person name="Turgeon B."/>
            <person name="Goodwin S."/>
            <person name="Spatafora J."/>
            <person name="Crous P."/>
            <person name="Grigoriev I."/>
        </authorList>
    </citation>
    <scope>NUCLEOTIDE SEQUENCE</scope>
    <source>
        <strain evidence="14">CBS 122681</strain>
    </source>
</reference>
<dbReference type="GO" id="GO:0005789">
    <property type="term" value="C:endoplasmic reticulum membrane"/>
    <property type="evidence" value="ECO:0007669"/>
    <property type="project" value="TreeGrafter"/>
</dbReference>
<evidence type="ECO:0000256" key="2">
    <source>
        <dbReference type="ARBA" id="ARBA00004760"/>
    </source>
</evidence>
<dbReference type="OrthoDB" id="10267115at2759"/>
<comment type="subcellular location">
    <subcellularLocation>
        <location evidence="1">Endoplasmic reticulum</location>
    </subcellularLocation>
</comment>
<comment type="catalytic activity">
    <reaction evidence="11">
        <text>sphinganine + NADP(+) = 3-oxosphinganine + NADPH + H(+)</text>
        <dbReference type="Rhea" id="RHEA:22640"/>
        <dbReference type="ChEBI" id="CHEBI:15378"/>
        <dbReference type="ChEBI" id="CHEBI:57783"/>
        <dbReference type="ChEBI" id="CHEBI:57817"/>
        <dbReference type="ChEBI" id="CHEBI:58299"/>
        <dbReference type="ChEBI" id="CHEBI:58349"/>
        <dbReference type="EC" id="1.1.1.102"/>
    </reaction>
    <physiologicalReaction direction="right-to-left" evidence="11">
        <dbReference type="Rhea" id="RHEA:22642"/>
    </physiologicalReaction>
</comment>
<evidence type="ECO:0000256" key="12">
    <source>
        <dbReference type="SAM" id="Phobius"/>
    </source>
</evidence>
<evidence type="ECO:0000313" key="15">
    <source>
        <dbReference type="Proteomes" id="UP000799324"/>
    </source>
</evidence>
<organism evidence="14 15">
    <name type="scientific">Lophiostoma macrostomum CBS 122681</name>
    <dbReference type="NCBI Taxonomy" id="1314788"/>
    <lineage>
        <taxon>Eukaryota</taxon>
        <taxon>Fungi</taxon>
        <taxon>Dikarya</taxon>
        <taxon>Ascomycota</taxon>
        <taxon>Pezizomycotina</taxon>
        <taxon>Dothideomycetes</taxon>
        <taxon>Pleosporomycetidae</taxon>
        <taxon>Pleosporales</taxon>
        <taxon>Lophiostomataceae</taxon>
        <taxon>Lophiostoma</taxon>
    </lineage>
</organism>
<keyword evidence="7" id="KW-0560">Oxidoreductase</keyword>
<dbReference type="GO" id="GO:0030148">
    <property type="term" value="P:sphingolipid biosynthetic process"/>
    <property type="evidence" value="ECO:0007669"/>
    <property type="project" value="InterPro"/>
</dbReference>
<keyword evidence="6" id="KW-0746">Sphingolipid metabolism</keyword>
<evidence type="ECO:0000256" key="6">
    <source>
        <dbReference type="ARBA" id="ARBA00022919"/>
    </source>
</evidence>
<comment type="pathway">
    <text evidence="3">Sphingolipid metabolism.</text>
</comment>
<dbReference type="PANTHER" id="PTHR43550">
    <property type="entry name" value="3-KETODIHYDROSPHINGOSINE REDUCTASE"/>
    <property type="match status" value="1"/>
</dbReference>